<keyword evidence="3" id="KW-1185">Reference proteome</keyword>
<dbReference type="PANTHER" id="PTHR34826">
    <property type="entry name" value="UPF0590 PROTEIN C409.17C"/>
    <property type="match status" value="1"/>
</dbReference>
<dbReference type="Proteomes" id="UP001497392">
    <property type="component" value="Unassembled WGS sequence"/>
</dbReference>
<evidence type="ECO:0000313" key="3">
    <source>
        <dbReference type="Proteomes" id="UP001497392"/>
    </source>
</evidence>
<gene>
    <name evidence="2" type="primary">g5065</name>
    <name evidence="2" type="ORF">VP750_LOCUS4326</name>
</gene>
<evidence type="ECO:0000313" key="2">
    <source>
        <dbReference type="EMBL" id="CAL5222667.1"/>
    </source>
</evidence>
<reference evidence="2 3" key="1">
    <citation type="submission" date="2024-06" db="EMBL/GenBank/DDBJ databases">
        <authorList>
            <person name="Kraege A."/>
            <person name="Thomma B."/>
        </authorList>
    </citation>
    <scope>NUCLEOTIDE SEQUENCE [LARGE SCALE GENOMIC DNA]</scope>
</reference>
<protein>
    <submittedName>
        <fullName evidence="2">G5065 protein</fullName>
    </submittedName>
</protein>
<dbReference type="InterPro" id="IPR013897">
    <property type="entry name" value="Duc1"/>
</dbReference>
<evidence type="ECO:0000259" key="1">
    <source>
        <dbReference type="Pfam" id="PF08588"/>
    </source>
</evidence>
<sequence length="212" mass="23733">MLFYVDGLPSSPAKLFQGRKRRTHLVIKGMFKHAVPFEDAVTGQRFSKPLKQLPSAWFLELVFMLARKFSPSMQIGCREAPYVLSPLVSTAQAISVAKEGDSADISSQPEEDMTAVGITSAADGKSPLPSAKRRRMFLDARNRKGREFTPGFVYTFHFWQHMLDCAAFKLDLGIAAFELAKHLNGQPLQLMAQQGSTGAYLWQFHLQHDSQL</sequence>
<accession>A0ABP1FWZ8</accession>
<dbReference type="Pfam" id="PF08588">
    <property type="entry name" value="Duc1"/>
    <property type="match status" value="1"/>
</dbReference>
<comment type="caution">
    <text evidence="2">The sequence shown here is derived from an EMBL/GenBank/DDBJ whole genome shotgun (WGS) entry which is preliminary data.</text>
</comment>
<proteinExistence type="predicted"/>
<dbReference type="EMBL" id="CAXHTA020000007">
    <property type="protein sequence ID" value="CAL5222667.1"/>
    <property type="molecule type" value="Genomic_DNA"/>
</dbReference>
<feature type="domain" description="Domain of unknown function at the cortex 1" evidence="1">
    <location>
        <begin position="4"/>
        <end position="206"/>
    </location>
</feature>
<name>A0ABP1FWZ8_9CHLO</name>
<organism evidence="2 3">
    <name type="scientific">Coccomyxa viridis</name>
    <dbReference type="NCBI Taxonomy" id="1274662"/>
    <lineage>
        <taxon>Eukaryota</taxon>
        <taxon>Viridiplantae</taxon>
        <taxon>Chlorophyta</taxon>
        <taxon>core chlorophytes</taxon>
        <taxon>Trebouxiophyceae</taxon>
        <taxon>Trebouxiophyceae incertae sedis</taxon>
        <taxon>Coccomyxaceae</taxon>
        <taxon>Coccomyxa</taxon>
    </lineage>
</organism>
<dbReference type="PANTHER" id="PTHR34826:SF2">
    <property type="entry name" value="UPF0590 PROTEIN C409.17C"/>
    <property type="match status" value="1"/>
</dbReference>